<dbReference type="RefSeq" id="WP_065678378.1">
    <property type="nucleotide sequence ID" value="NZ_AP025460.1"/>
</dbReference>
<accession>A0A1C3IKF6</accession>
<sequence>MHNYNDLKQRQRSERARYPQNLSLRVHRALSWLNKSELCDDDDSKFIFLWIAFNSAYAQEFEQRQQFGEQGLYGKFLKKLITCDQREQLHNLVWDEYSNTIRVILDNEFILQAYWDYQASRITEDSWKNERSKAKAAANKALSQNDTAKVLSILFSRLYTLRNQLIHGGATYLSSANRQQLKDCCGILEKLVPSIIEIMMDSADKVWGEAVYPLISQD</sequence>
<dbReference type="AlphaFoldDB" id="A0A1C3IKF6"/>
<organism evidence="1 2">
    <name type="scientific">Vibrio atlanticus</name>
    <dbReference type="NCBI Taxonomy" id="693153"/>
    <lineage>
        <taxon>Bacteria</taxon>
        <taxon>Pseudomonadati</taxon>
        <taxon>Pseudomonadota</taxon>
        <taxon>Gammaproteobacteria</taxon>
        <taxon>Vibrionales</taxon>
        <taxon>Vibrionaceae</taxon>
        <taxon>Vibrio</taxon>
    </lineage>
</organism>
<dbReference type="GeneID" id="94233053"/>
<evidence type="ECO:0000313" key="2">
    <source>
        <dbReference type="Proteomes" id="UP000092876"/>
    </source>
</evidence>
<dbReference type="Proteomes" id="UP000092876">
    <property type="component" value="Unassembled WGS sequence"/>
</dbReference>
<reference evidence="2" key="1">
    <citation type="submission" date="2016-06" db="EMBL/GenBank/DDBJ databases">
        <authorList>
            <person name="Rodrigo-Torres Lidia"/>
            <person name="Arahal R.David."/>
        </authorList>
    </citation>
    <scope>NUCLEOTIDE SEQUENCE [LARGE SCALE GENOMIC DNA]</scope>
    <source>
        <strain evidence="2">CECT 7223</strain>
    </source>
</reference>
<gene>
    <name evidence="1" type="ORF">VAT7223_00808</name>
</gene>
<protein>
    <submittedName>
        <fullName evidence="1">Uncharacterized protein</fullName>
    </submittedName>
</protein>
<evidence type="ECO:0000313" key="1">
    <source>
        <dbReference type="EMBL" id="SBS61737.1"/>
    </source>
</evidence>
<proteinExistence type="predicted"/>
<name>A0A1C3IKF6_9VIBR</name>
<dbReference type="EMBL" id="FLQP01000011">
    <property type="protein sequence ID" value="SBS61737.1"/>
    <property type="molecule type" value="Genomic_DNA"/>
</dbReference>